<sequence>MVLQKNLTVIHFAQCHAQSRGSIGFSCTISEFQNTGHSQRISLWEVVRAWFRKKI</sequence>
<name>A0A426Z9N2_ENSVE</name>
<reference evidence="1 2" key="1">
    <citation type="journal article" date="2014" name="Agronomy (Basel)">
        <title>A Draft Genome Sequence for Ensete ventricosum, the Drought-Tolerant Tree Against Hunger.</title>
        <authorList>
            <person name="Harrison J."/>
            <person name="Moore K.A."/>
            <person name="Paszkiewicz K."/>
            <person name="Jones T."/>
            <person name="Grant M."/>
            <person name="Ambacheew D."/>
            <person name="Muzemil S."/>
            <person name="Studholme D.J."/>
        </authorList>
    </citation>
    <scope>NUCLEOTIDE SEQUENCE [LARGE SCALE GENOMIC DNA]</scope>
</reference>
<proteinExistence type="predicted"/>
<evidence type="ECO:0000313" key="2">
    <source>
        <dbReference type="Proteomes" id="UP000287651"/>
    </source>
</evidence>
<evidence type="ECO:0000313" key="1">
    <source>
        <dbReference type="EMBL" id="RRT60671.1"/>
    </source>
</evidence>
<dbReference type="EMBL" id="AMZH03007694">
    <property type="protein sequence ID" value="RRT60671.1"/>
    <property type="molecule type" value="Genomic_DNA"/>
</dbReference>
<gene>
    <name evidence="1" type="ORF">B296_00032659</name>
</gene>
<dbReference type="Proteomes" id="UP000287651">
    <property type="component" value="Unassembled WGS sequence"/>
</dbReference>
<comment type="caution">
    <text evidence="1">The sequence shown here is derived from an EMBL/GenBank/DDBJ whole genome shotgun (WGS) entry which is preliminary data.</text>
</comment>
<dbReference type="AlphaFoldDB" id="A0A426Z9N2"/>
<organism evidence="1 2">
    <name type="scientific">Ensete ventricosum</name>
    <name type="common">Abyssinian banana</name>
    <name type="synonym">Musa ensete</name>
    <dbReference type="NCBI Taxonomy" id="4639"/>
    <lineage>
        <taxon>Eukaryota</taxon>
        <taxon>Viridiplantae</taxon>
        <taxon>Streptophyta</taxon>
        <taxon>Embryophyta</taxon>
        <taxon>Tracheophyta</taxon>
        <taxon>Spermatophyta</taxon>
        <taxon>Magnoliopsida</taxon>
        <taxon>Liliopsida</taxon>
        <taxon>Zingiberales</taxon>
        <taxon>Musaceae</taxon>
        <taxon>Ensete</taxon>
    </lineage>
</organism>
<protein>
    <submittedName>
        <fullName evidence="1">Uncharacterized protein</fullName>
    </submittedName>
</protein>
<accession>A0A426Z9N2</accession>